<dbReference type="EMBL" id="CP036266">
    <property type="protein sequence ID" value="QDT19253.1"/>
    <property type="molecule type" value="Genomic_DNA"/>
</dbReference>
<dbReference type="GO" id="GO:0106141">
    <property type="term" value="F:flavin prenyltransferase activity"/>
    <property type="evidence" value="ECO:0007669"/>
    <property type="project" value="UniProtKB-EC"/>
</dbReference>
<dbReference type="SUPFAM" id="SSF52507">
    <property type="entry name" value="Homo-oligomeric flavin-containing Cys decarboxylases, HFCD"/>
    <property type="match status" value="1"/>
</dbReference>
<dbReference type="OrthoDB" id="9781577at2"/>
<evidence type="ECO:0000256" key="2">
    <source>
        <dbReference type="ARBA" id="ARBA00022630"/>
    </source>
</evidence>
<dbReference type="NCBIfam" id="TIGR00421">
    <property type="entry name" value="ubiX_pad"/>
    <property type="match status" value="1"/>
</dbReference>
<comment type="caution">
    <text evidence="5">Lacks conserved residue(s) required for the propagation of feature annotation.</text>
</comment>
<accession>A0A517PIQ1</accession>
<reference evidence="7 8" key="1">
    <citation type="submission" date="2019-02" db="EMBL/GenBank/DDBJ databases">
        <title>Deep-cultivation of Planctomycetes and their phenomic and genomic characterization uncovers novel biology.</title>
        <authorList>
            <person name="Wiegand S."/>
            <person name="Jogler M."/>
            <person name="Boedeker C."/>
            <person name="Pinto D."/>
            <person name="Vollmers J."/>
            <person name="Rivas-Marin E."/>
            <person name="Kohn T."/>
            <person name="Peeters S.H."/>
            <person name="Heuer A."/>
            <person name="Rast P."/>
            <person name="Oberbeckmann S."/>
            <person name="Bunk B."/>
            <person name="Jeske O."/>
            <person name="Meyerdierks A."/>
            <person name="Storesund J.E."/>
            <person name="Kallscheuer N."/>
            <person name="Luecker S."/>
            <person name="Lage O.M."/>
            <person name="Pohl T."/>
            <person name="Merkel B.J."/>
            <person name="Hornburger P."/>
            <person name="Mueller R.-W."/>
            <person name="Bruemmer F."/>
            <person name="Labrenz M."/>
            <person name="Spormann A.M."/>
            <person name="Op den Camp H."/>
            <person name="Overmann J."/>
            <person name="Amann R."/>
            <person name="Jetten M.S.M."/>
            <person name="Mascher T."/>
            <person name="Medema M.H."/>
            <person name="Devos D.P."/>
            <person name="Kaster A.-K."/>
            <person name="Ovreas L."/>
            <person name="Rohde M."/>
            <person name="Galperin M.Y."/>
            <person name="Jogler C."/>
        </authorList>
    </citation>
    <scope>NUCLEOTIDE SEQUENCE [LARGE SCALE GENOMIC DNA]</scope>
    <source>
        <strain evidence="7 8">HG66A1</strain>
    </source>
</reference>
<dbReference type="Gene3D" id="3.40.50.1950">
    <property type="entry name" value="Flavin prenyltransferase-like"/>
    <property type="match status" value="1"/>
</dbReference>
<keyword evidence="8" id="KW-1185">Reference proteome</keyword>
<proteinExistence type="inferred from homology"/>
<dbReference type="InterPro" id="IPR003382">
    <property type="entry name" value="Flavoprotein"/>
</dbReference>
<keyword evidence="7" id="KW-0456">Lyase</keyword>
<evidence type="ECO:0000313" key="8">
    <source>
        <dbReference type="Proteomes" id="UP000320421"/>
    </source>
</evidence>
<keyword evidence="1 5" id="KW-0637">Prenyltransferase</keyword>
<dbReference type="RefSeq" id="WP_145181117.1">
    <property type="nucleotide sequence ID" value="NZ_CP036266.1"/>
</dbReference>
<keyword evidence="2 5" id="KW-0285">Flavoprotein</keyword>
<feature type="binding site" evidence="5">
    <location>
        <position position="211"/>
    </location>
    <ligand>
        <name>dimethylallyl phosphate</name>
        <dbReference type="ChEBI" id="CHEBI:88052"/>
    </ligand>
</feature>
<protein>
    <recommendedName>
        <fullName evidence="5">Flavin prenyltransferase UbiX</fullName>
        <ecNumber evidence="5">2.5.1.129</ecNumber>
    </recommendedName>
</protein>
<feature type="binding site" evidence="5">
    <location>
        <begin position="11"/>
        <end position="13"/>
    </location>
    <ligand>
        <name>FMN</name>
        <dbReference type="ChEBI" id="CHEBI:58210"/>
    </ligand>
</feature>
<dbReference type="AlphaFoldDB" id="A0A517PIQ1"/>
<comment type="function">
    <text evidence="5">Flavin prenyltransferase that catalyzes the synthesis of the prenylated FMN cofactor (prenyl-FMN) for 4-hydroxy-3-polyprenylbenzoic acid decarboxylase UbiD. The prenyltransferase is metal-independent and links a dimethylallyl moiety from dimethylallyl monophosphate (DMAP) to the flavin N5 and C6 atoms of FMN.</text>
</comment>
<keyword evidence="4 5" id="KW-0808">Transferase</keyword>
<evidence type="ECO:0000313" key="7">
    <source>
        <dbReference type="EMBL" id="QDT19253.1"/>
    </source>
</evidence>
<feature type="binding site" evidence="5">
    <location>
        <position position="37"/>
    </location>
    <ligand>
        <name>FMN</name>
        <dbReference type="ChEBI" id="CHEBI:58210"/>
    </ligand>
</feature>
<comment type="similarity">
    <text evidence="5">Belongs to the UbiX/PAD1 family.</text>
</comment>
<feature type="domain" description="Flavoprotein" evidence="6">
    <location>
        <begin position="4"/>
        <end position="216"/>
    </location>
</feature>
<dbReference type="Pfam" id="PF02441">
    <property type="entry name" value="Flavoprotein"/>
    <property type="match status" value="1"/>
</dbReference>
<dbReference type="InterPro" id="IPR036551">
    <property type="entry name" value="Flavin_trans-like"/>
</dbReference>
<dbReference type="HAMAP" id="MF_01984">
    <property type="entry name" value="ubiX_pad"/>
    <property type="match status" value="1"/>
</dbReference>
<dbReference type="PANTHER" id="PTHR43374:SF1">
    <property type="entry name" value="FLAVIN PRENYLTRANSFERASE PAD1, MITOCHONDRIAL"/>
    <property type="match status" value="1"/>
</dbReference>
<keyword evidence="3 5" id="KW-0288">FMN</keyword>
<evidence type="ECO:0000259" key="6">
    <source>
        <dbReference type="Pfam" id="PF02441"/>
    </source>
</evidence>
<feature type="binding site" evidence="5">
    <location>
        <position position="195"/>
    </location>
    <ligand>
        <name>dimethylallyl phosphate</name>
        <dbReference type="ChEBI" id="CHEBI:88052"/>
    </ligand>
</feature>
<dbReference type="EC" id="2.5.1.129" evidence="5"/>
<dbReference type="InterPro" id="IPR004507">
    <property type="entry name" value="UbiX-like"/>
</dbReference>
<comment type="catalytic activity">
    <reaction evidence="5">
        <text>dimethylallyl phosphate + FMNH2 = prenylated FMNH2 + phosphate</text>
        <dbReference type="Rhea" id="RHEA:37743"/>
        <dbReference type="ChEBI" id="CHEBI:43474"/>
        <dbReference type="ChEBI" id="CHEBI:57618"/>
        <dbReference type="ChEBI" id="CHEBI:87467"/>
        <dbReference type="ChEBI" id="CHEBI:88052"/>
        <dbReference type="EC" id="2.5.1.129"/>
    </reaction>
</comment>
<evidence type="ECO:0000256" key="1">
    <source>
        <dbReference type="ARBA" id="ARBA00022602"/>
    </source>
</evidence>
<sequence length="228" mass="24562">MSNNVVVAVTGASGAIYAVRLVEVLMAAGRTVHLTISAAAAHVLRHELGLKIDLENFDPKQLLPDPDSQPSDSVLSKMKPTSSESFALSSVLGEAEFKQGDLIYHHYQDFSAGIASGSFLTEGMVICPCSMGTLGTIAAGSGSNLIHRAADVHLKERRKLIVVARETPLGLIPLENMVRLTQAGATILPAAPGFYHNPVTIHDLVDFISGRICDHLEIRHEIHQRWGK</sequence>
<feature type="binding site" evidence="5">
    <location>
        <position position="165"/>
    </location>
    <ligand>
        <name>FMN</name>
        <dbReference type="ChEBI" id="CHEBI:58210"/>
    </ligand>
</feature>
<evidence type="ECO:0000256" key="3">
    <source>
        <dbReference type="ARBA" id="ARBA00022643"/>
    </source>
</evidence>
<feature type="binding site" evidence="5">
    <location>
        <begin position="130"/>
        <end position="133"/>
    </location>
    <ligand>
        <name>FMN</name>
        <dbReference type="ChEBI" id="CHEBI:58210"/>
    </ligand>
</feature>
<name>A0A517PIQ1_9PLAN</name>
<evidence type="ECO:0000256" key="4">
    <source>
        <dbReference type="ARBA" id="ARBA00022679"/>
    </source>
</evidence>
<gene>
    <name evidence="5" type="primary">ubiX</name>
    <name evidence="7" type="ORF">HG66A1_10170</name>
</gene>
<dbReference type="GO" id="GO:0016831">
    <property type="term" value="F:carboxy-lyase activity"/>
    <property type="evidence" value="ECO:0007669"/>
    <property type="project" value="TreeGrafter"/>
</dbReference>
<evidence type="ECO:0000256" key="5">
    <source>
        <dbReference type="HAMAP-Rule" id="MF_01984"/>
    </source>
</evidence>
<dbReference type="PANTHER" id="PTHR43374">
    <property type="entry name" value="FLAVIN PRENYLTRANSFERASE"/>
    <property type="match status" value="1"/>
</dbReference>
<dbReference type="Proteomes" id="UP000320421">
    <property type="component" value="Chromosome"/>
</dbReference>
<organism evidence="7 8">
    <name type="scientific">Gimesia chilikensis</name>
    <dbReference type="NCBI Taxonomy" id="2605989"/>
    <lineage>
        <taxon>Bacteria</taxon>
        <taxon>Pseudomonadati</taxon>
        <taxon>Planctomycetota</taxon>
        <taxon>Planctomycetia</taxon>
        <taxon>Planctomycetales</taxon>
        <taxon>Planctomycetaceae</taxon>
        <taxon>Gimesia</taxon>
    </lineage>
</organism>